<protein>
    <submittedName>
        <fullName evidence="2">Serine/threonine protein phosphatase</fullName>
    </submittedName>
</protein>
<dbReference type="PANTHER" id="PTHR42850">
    <property type="entry name" value="METALLOPHOSPHOESTERASE"/>
    <property type="match status" value="1"/>
</dbReference>
<dbReference type="InterPro" id="IPR004843">
    <property type="entry name" value="Calcineurin-like_PHP"/>
</dbReference>
<comment type="caution">
    <text evidence="2">The sequence shown here is derived from an EMBL/GenBank/DDBJ whole genome shotgun (WGS) entry which is preliminary data.</text>
</comment>
<dbReference type="Gene3D" id="3.60.21.10">
    <property type="match status" value="1"/>
</dbReference>
<dbReference type="PANTHER" id="PTHR42850:SF4">
    <property type="entry name" value="ZINC-DEPENDENT ENDOPOLYPHOSPHATASE"/>
    <property type="match status" value="1"/>
</dbReference>
<dbReference type="GO" id="GO:0005737">
    <property type="term" value="C:cytoplasm"/>
    <property type="evidence" value="ECO:0007669"/>
    <property type="project" value="TreeGrafter"/>
</dbReference>
<dbReference type="OrthoDB" id="303721at2157"/>
<evidence type="ECO:0000313" key="3">
    <source>
        <dbReference type="Proteomes" id="UP000289691"/>
    </source>
</evidence>
<dbReference type="Pfam" id="PF00149">
    <property type="entry name" value="Metallophos"/>
    <property type="match status" value="1"/>
</dbReference>
<dbReference type="Proteomes" id="UP000289691">
    <property type="component" value="Unassembled WGS sequence"/>
</dbReference>
<keyword evidence="3" id="KW-1185">Reference proteome</keyword>
<dbReference type="EMBL" id="RDFA01000001">
    <property type="protein sequence ID" value="RXK51889.1"/>
    <property type="molecule type" value="Genomic_DNA"/>
</dbReference>
<dbReference type="GO" id="GO:0016791">
    <property type="term" value="F:phosphatase activity"/>
    <property type="evidence" value="ECO:0007669"/>
    <property type="project" value="TreeGrafter"/>
</dbReference>
<evidence type="ECO:0000313" key="2">
    <source>
        <dbReference type="EMBL" id="RXK51889.1"/>
    </source>
</evidence>
<gene>
    <name evidence="2" type="ORF">EAF64_04450</name>
</gene>
<organism evidence="2 3">
    <name type="scientific">Halorientalis pallida</name>
    <dbReference type="NCBI Taxonomy" id="2479928"/>
    <lineage>
        <taxon>Archaea</taxon>
        <taxon>Methanobacteriati</taxon>
        <taxon>Methanobacteriota</taxon>
        <taxon>Stenosarchaea group</taxon>
        <taxon>Halobacteria</taxon>
        <taxon>Halobacteriales</taxon>
        <taxon>Haloarculaceae</taxon>
        <taxon>Halorientalis</taxon>
    </lineage>
</organism>
<accession>A0A498L0P1</accession>
<proteinExistence type="predicted"/>
<dbReference type="SUPFAM" id="SSF56300">
    <property type="entry name" value="Metallo-dependent phosphatases"/>
    <property type="match status" value="1"/>
</dbReference>
<name>A0A498L0P1_9EURY</name>
<evidence type="ECO:0000259" key="1">
    <source>
        <dbReference type="Pfam" id="PF00149"/>
    </source>
</evidence>
<dbReference type="RefSeq" id="WP_129067743.1">
    <property type="nucleotide sequence ID" value="NZ_RDFA01000001.1"/>
</dbReference>
<sequence>MSEVNAPVEFGPAISPLHRRIDADRYDEIFVVGDVHGCLDELRQLWTAMAPDDDDLVVFVGDLVRKGPNSRAVVEFVRDRDNATSVRGNNEAKVLNGEVSRPELDPVEAYIESLPVALSWDGGLVVHGGVDPTRPLQSHGVEDLLETRSIPAGNGYDGPFWFEQYEGPPRVFFGHTVLDDPVDTQWAVGLDTGCVYGGSLTALATRSGEWFSVDAARTHQQRADRKIVDPTA</sequence>
<dbReference type="InterPro" id="IPR029052">
    <property type="entry name" value="Metallo-depent_PP-like"/>
</dbReference>
<feature type="domain" description="Calcineurin-like phosphoesterase" evidence="1">
    <location>
        <begin position="29"/>
        <end position="179"/>
    </location>
</feature>
<dbReference type="AlphaFoldDB" id="A0A498L0P1"/>
<reference evidence="2 3" key="1">
    <citation type="submission" date="2019-01" db="EMBL/GenBank/DDBJ databases">
        <title>Halorientalis sp. F13-25 a new haloarchaeum isolated from hypersaline water.</title>
        <authorList>
            <person name="Ana D.-V."/>
            <person name="Cristina S.-P."/>
            <person name="Antonio V."/>
        </authorList>
    </citation>
    <scope>NUCLEOTIDE SEQUENCE [LARGE SCALE GENOMIC DNA]</scope>
    <source>
        <strain evidence="2 3">F13-25</strain>
    </source>
</reference>
<dbReference type="InterPro" id="IPR050126">
    <property type="entry name" value="Ap4A_hydrolase"/>
</dbReference>
<dbReference type="CDD" id="cd00144">
    <property type="entry name" value="MPP_PPP_family"/>
    <property type="match status" value="1"/>
</dbReference>